<reference evidence="2 3" key="1">
    <citation type="submission" date="2020-08" db="EMBL/GenBank/DDBJ databases">
        <title>Genome sequence of Tessaracoccus defluvii JCM 17540T.</title>
        <authorList>
            <person name="Hyun D.-W."/>
            <person name="Bae J.-W."/>
        </authorList>
    </citation>
    <scope>NUCLEOTIDE SEQUENCE [LARGE SCALE GENOMIC DNA]</scope>
    <source>
        <strain evidence="2 3">JCM 17540</strain>
    </source>
</reference>
<evidence type="ECO:0000313" key="3">
    <source>
        <dbReference type="Proteomes" id="UP000516117"/>
    </source>
</evidence>
<dbReference type="AlphaFoldDB" id="A0A7H0H696"/>
<dbReference type="RefSeq" id="WP_187721181.1">
    <property type="nucleotide sequence ID" value="NZ_BAABBL010000016.1"/>
</dbReference>
<feature type="transmembrane region" description="Helical" evidence="1">
    <location>
        <begin position="80"/>
        <end position="100"/>
    </location>
</feature>
<organism evidence="2 3">
    <name type="scientific">Tessaracoccus defluvii</name>
    <dbReference type="NCBI Taxonomy" id="1285901"/>
    <lineage>
        <taxon>Bacteria</taxon>
        <taxon>Bacillati</taxon>
        <taxon>Actinomycetota</taxon>
        <taxon>Actinomycetes</taxon>
        <taxon>Propionibacteriales</taxon>
        <taxon>Propionibacteriaceae</taxon>
        <taxon>Tessaracoccus</taxon>
    </lineage>
</organism>
<evidence type="ECO:0008006" key="4">
    <source>
        <dbReference type="Google" id="ProtNLM"/>
    </source>
</evidence>
<feature type="transmembrane region" description="Helical" evidence="1">
    <location>
        <begin position="254"/>
        <end position="273"/>
    </location>
</feature>
<name>A0A7H0H696_9ACTN</name>
<keyword evidence="1" id="KW-0812">Transmembrane</keyword>
<feature type="transmembrane region" description="Helical" evidence="1">
    <location>
        <begin position="162"/>
        <end position="183"/>
    </location>
</feature>
<feature type="transmembrane region" description="Helical" evidence="1">
    <location>
        <begin position="120"/>
        <end position="141"/>
    </location>
</feature>
<gene>
    <name evidence="2" type="ORF">H9L22_00555</name>
</gene>
<accession>A0A7H0H696</accession>
<feature type="transmembrane region" description="Helical" evidence="1">
    <location>
        <begin position="14"/>
        <end position="35"/>
    </location>
</feature>
<sequence>MVTREDTHTLTYSWLRWLLALLPGVLFVVTVGTAVAQGELEGSISAYYWGPVRDVFVGVLIAVAALLVAYQGATTMEDYNLNGAGFYAVFVALVPTGLAENLENLRAGADASEEGISPDLFVWSLRISLTVVVLLAVVLVGHELRSTERIRRLLTGDRFTRAFVLVTFATLLAFLGLVMAQLWGPRAAEVRMRGLAEVPVLRDIPFLNSLSIHDLAAILLLCALIAAVWSHAWPRTAAGEGEQLRAVDVSRLPAYRAIFFAMLAGPVVAWVASTVFAPGHVVIFLEWWVIALFCTFWVVETLRQEAAERRLLERERGGSVAK</sequence>
<dbReference type="KEGG" id="tdf:H9L22_00555"/>
<keyword evidence="1" id="KW-1133">Transmembrane helix</keyword>
<keyword evidence="1" id="KW-0472">Membrane</keyword>
<feature type="transmembrane region" description="Helical" evidence="1">
    <location>
        <begin position="55"/>
        <end position="73"/>
    </location>
</feature>
<keyword evidence="3" id="KW-1185">Reference proteome</keyword>
<feature type="transmembrane region" description="Helical" evidence="1">
    <location>
        <begin position="215"/>
        <end position="233"/>
    </location>
</feature>
<protein>
    <recommendedName>
        <fullName evidence="4">DUF998 domain-containing protein</fullName>
    </recommendedName>
</protein>
<proteinExistence type="predicted"/>
<dbReference type="EMBL" id="CP060789">
    <property type="protein sequence ID" value="QNP56062.1"/>
    <property type="molecule type" value="Genomic_DNA"/>
</dbReference>
<dbReference type="Proteomes" id="UP000516117">
    <property type="component" value="Chromosome"/>
</dbReference>
<feature type="transmembrane region" description="Helical" evidence="1">
    <location>
        <begin position="279"/>
        <end position="299"/>
    </location>
</feature>
<evidence type="ECO:0000313" key="2">
    <source>
        <dbReference type="EMBL" id="QNP56062.1"/>
    </source>
</evidence>
<evidence type="ECO:0000256" key="1">
    <source>
        <dbReference type="SAM" id="Phobius"/>
    </source>
</evidence>